<name>F9FV10_FUSOF</name>
<dbReference type="Gene3D" id="3.30.40.10">
    <property type="entry name" value="Zinc/RING finger domain, C3HC4 (zinc finger)"/>
    <property type="match status" value="1"/>
</dbReference>
<reference evidence="6" key="1">
    <citation type="journal article" date="2012" name="Mol. Plant Microbe Interact.">
        <title>A highly conserved effector in Fusarium oxysporum is required for full virulence on Arabidopsis.</title>
        <authorList>
            <person name="Thatcher L.F."/>
            <person name="Gardiner D.M."/>
            <person name="Kazan K."/>
            <person name="Manners J."/>
        </authorList>
    </citation>
    <scope>NUCLEOTIDE SEQUENCE [LARGE SCALE GENOMIC DNA]</scope>
    <source>
        <strain evidence="6">Fo5176</strain>
    </source>
</reference>
<dbReference type="InterPro" id="IPR017907">
    <property type="entry name" value="Znf_RING_CS"/>
</dbReference>
<comment type="caution">
    <text evidence="6">The sequence shown here is derived from an EMBL/GenBank/DDBJ whole genome shotgun (WGS) entry which is preliminary data.</text>
</comment>
<dbReference type="OrthoDB" id="426657at2759"/>
<dbReference type="EMBL" id="AFQF01002704">
    <property type="protein sequence ID" value="EGU79247.1"/>
    <property type="molecule type" value="Genomic_DNA"/>
</dbReference>
<proteinExistence type="predicted"/>
<feature type="domain" description="RING-type" evidence="5">
    <location>
        <begin position="216"/>
        <end position="252"/>
    </location>
</feature>
<accession>F9FV10</accession>
<dbReference type="PROSITE" id="PS50089">
    <property type="entry name" value="ZF_RING_2"/>
    <property type="match status" value="1"/>
</dbReference>
<keyword evidence="1" id="KW-0479">Metal-binding</keyword>
<dbReference type="PROSITE" id="PS00518">
    <property type="entry name" value="ZF_RING_1"/>
    <property type="match status" value="1"/>
</dbReference>
<dbReference type="InterPro" id="IPR013083">
    <property type="entry name" value="Znf_RING/FYVE/PHD"/>
</dbReference>
<dbReference type="Pfam" id="PF13920">
    <property type="entry name" value="zf-C3HC4_3"/>
    <property type="match status" value="1"/>
</dbReference>
<evidence type="ECO:0000256" key="3">
    <source>
        <dbReference type="ARBA" id="ARBA00022833"/>
    </source>
</evidence>
<dbReference type="InterPro" id="IPR001841">
    <property type="entry name" value="Znf_RING"/>
</dbReference>
<keyword evidence="2 4" id="KW-0863">Zinc-finger</keyword>
<gene>
    <name evidence="6" type="ORF">FOXB_10241</name>
</gene>
<dbReference type="GO" id="GO:0008270">
    <property type="term" value="F:zinc ion binding"/>
    <property type="evidence" value="ECO:0007669"/>
    <property type="project" value="UniProtKB-KW"/>
</dbReference>
<dbReference type="SUPFAM" id="SSF57850">
    <property type="entry name" value="RING/U-box"/>
    <property type="match status" value="1"/>
</dbReference>
<dbReference type="SMART" id="SM00184">
    <property type="entry name" value="RING"/>
    <property type="match status" value="1"/>
</dbReference>
<dbReference type="AlphaFoldDB" id="F9FV10"/>
<evidence type="ECO:0000256" key="4">
    <source>
        <dbReference type="PROSITE-ProRule" id="PRU00175"/>
    </source>
</evidence>
<protein>
    <recommendedName>
        <fullName evidence="5">RING-type domain-containing protein</fullName>
    </recommendedName>
</protein>
<evidence type="ECO:0000256" key="2">
    <source>
        <dbReference type="ARBA" id="ARBA00022771"/>
    </source>
</evidence>
<evidence type="ECO:0000256" key="1">
    <source>
        <dbReference type="ARBA" id="ARBA00022723"/>
    </source>
</evidence>
<keyword evidence="3" id="KW-0862">Zinc</keyword>
<evidence type="ECO:0000259" key="5">
    <source>
        <dbReference type="PROSITE" id="PS50089"/>
    </source>
</evidence>
<organism evidence="6">
    <name type="scientific">Fusarium oxysporum (strain Fo5176)</name>
    <name type="common">Fusarium vascular wilt</name>
    <dbReference type="NCBI Taxonomy" id="660025"/>
    <lineage>
        <taxon>Eukaryota</taxon>
        <taxon>Fungi</taxon>
        <taxon>Dikarya</taxon>
        <taxon>Ascomycota</taxon>
        <taxon>Pezizomycotina</taxon>
        <taxon>Sordariomycetes</taxon>
        <taxon>Hypocreomycetidae</taxon>
        <taxon>Hypocreales</taxon>
        <taxon>Nectriaceae</taxon>
        <taxon>Fusarium</taxon>
        <taxon>Fusarium oxysporum species complex</taxon>
    </lineage>
</organism>
<evidence type="ECO:0000313" key="6">
    <source>
        <dbReference type="EMBL" id="EGU79247.1"/>
    </source>
</evidence>
<sequence>MCVPSHDAAPALVHQKLQCLSCYQGFTQLERDYECSNCGNEGFALIYGFSASLPRRRANPDTKELTMLDVAKLELEGSISSIMQKPDVNMSPQLLSYTSVIHLRLADGSVASFAIELRPKPESQGTTHKSFLGNNPDAILCRYLKATLHVLRDYAPISVGFDGGKGSSDKATIPSWNEDWINTTAADILRPLMSAYDSMLHEIGQELSRMSHERECTKCMKFGKLVTLPCNHLLCSGCYQSLVLEPAQCPYCLREIIAWNFSLETGHIFAKIPMLAVETRRPNYVALKSLDLRTPQCGGRRSGSETVSGSISSKGNSTYGQPILLCQRDHNRYFSGTSDEGVRLCIQTDSAPAFLHSKVRKPHLVMNASATLNKGDSFNLSGFGAAEDLTGSNTYREEMQQYATPEHIFGVPAIPVGVSDSRKHCNKGGKKDVWRFAIILAYAWEYIPLQKNCDEPSSSARAEWLRNIKQIRQLNSDRNTDPRMAILMLGLDPELEKRCSSRGLFESALDSLNESTGGIPKASVAGAISRSLI</sequence>